<evidence type="ECO:0000313" key="1">
    <source>
        <dbReference type="EMBL" id="RYU91190.1"/>
    </source>
</evidence>
<protein>
    <recommendedName>
        <fullName evidence="3">MerR family transcriptional regulator</fullName>
    </recommendedName>
</protein>
<evidence type="ECO:0008006" key="3">
    <source>
        <dbReference type="Google" id="ProtNLM"/>
    </source>
</evidence>
<gene>
    <name evidence="1" type="ORF">EWM62_04420</name>
</gene>
<dbReference type="EMBL" id="SEWG01000002">
    <property type="protein sequence ID" value="RYU91190.1"/>
    <property type="molecule type" value="Genomic_DNA"/>
</dbReference>
<evidence type="ECO:0000313" key="2">
    <source>
        <dbReference type="Proteomes" id="UP000293331"/>
    </source>
</evidence>
<organism evidence="1 2">
    <name type="scientific">Mucilaginibacter terrigena</name>
    <dbReference type="NCBI Taxonomy" id="2492395"/>
    <lineage>
        <taxon>Bacteria</taxon>
        <taxon>Pseudomonadati</taxon>
        <taxon>Bacteroidota</taxon>
        <taxon>Sphingobacteriia</taxon>
        <taxon>Sphingobacteriales</taxon>
        <taxon>Sphingobacteriaceae</taxon>
        <taxon>Mucilaginibacter</taxon>
    </lineage>
</organism>
<dbReference type="Pfam" id="PF13591">
    <property type="entry name" value="MerR_2"/>
    <property type="match status" value="1"/>
</dbReference>
<dbReference type="OrthoDB" id="1494789at2"/>
<name>A0A4V1ZC26_9SPHI</name>
<reference evidence="1 2" key="1">
    <citation type="submission" date="2019-02" db="EMBL/GenBank/DDBJ databases">
        <title>Bacterial novel species Mucilaginibacter sp. 17JY9-4 isolated from soil.</title>
        <authorList>
            <person name="Jung H.-Y."/>
        </authorList>
    </citation>
    <scope>NUCLEOTIDE SEQUENCE [LARGE SCALE GENOMIC DNA]</scope>
    <source>
        <strain evidence="1 2">17JY9-4</strain>
    </source>
</reference>
<proteinExistence type="predicted"/>
<dbReference type="AlphaFoldDB" id="A0A4V1ZC26"/>
<sequence length="121" mass="14180">MCNCRPRLPQSKKSYLKNWLNHKPMRTENLITVTDFCVYHNVEYTFVDYLADAGLVKITTVNKTNCIPVDEIRKLEQLVRLHNELEINEPGIATINNLLQKLEDMQQEMSVLRSKLRVYEG</sequence>
<dbReference type="Gene3D" id="1.10.1660.10">
    <property type="match status" value="1"/>
</dbReference>
<comment type="caution">
    <text evidence="1">The sequence shown here is derived from an EMBL/GenBank/DDBJ whole genome shotgun (WGS) entry which is preliminary data.</text>
</comment>
<keyword evidence="2" id="KW-1185">Reference proteome</keyword>
<dbReference type="Proteomes" id="UP000293331">
    <property type="component" value="Unassembled WGS sequence"/>
</dbReference>
<accession>A0A4V1ZC26</accession>